<comment type="caution">
    <text evidence="1">The sequence shown here is derived from an EMBL/GenBank/DDBJ whole genome shotgun (WGS) entry which is preliminary data.</text>
</comment>
<protein>
    <submittedName>
        <fullName evidence="1">Uncharacterized protein</fullName>
    </submittedName>
</protein>
<evidence type="ECO:0000313" key="1">
    <source>
        <dbReference type="EMBL" id="KKN03504.1"/>
    </source>
</evidence>
<organism evidence="1">
    <name type="scientific">marine sediment metagenome</name>
    <dbReference type="NCBI Taxonomy" id="412755"/>
    <lineage>
        <taxon>unclassified sequences</taxon>
        <taxon>metagenomes</taxon>
        <taxon>ecological metagenomes</taxon>
    </lineage>
</organism>
<accession>A0A0F9MCJ1</accession>
<proteinExistence type="predicted"/>
<name>A0A0F9MCJ1_9ZZZZ</name>
<gene>
    <name evidence="1" type="ORF">LCGC14_1106960</name>
</gene>
<reference evidence="1" key="1">
    <citation type="journal article" date="2015" name="Nature">
        <title>Complex archaea that bridge the gap between prokaryotes and eukaryotes.</title>
        <authorList>
            <person name="Spang A."/>
            <person name="Saw J.H."/>
            <person name="Jorgensen S.L."/>
            <person name="Zaremba-Niedzwiedzka K."/>
            <person name="Martijn J."/>
            <person name="Lind A.E."/>
            <person name="van Eijk R."/>
            <person name="Schleper C."/>
            <person name="Guy L."/>
            <person name="Ettema T.J."/>
        </authorList>
    </citation>
    <scope>NUCLEOTIDE SEQUENCE</scope>
</reference>
<sequence>MIPPPEYYKGWVIQETPRGYFVYSRRDTPKSAGVWFGSEEEAYDCIDMMIEEGY</sequence>
<dbReference type="AlphaFoldDB" id="A0A0F9MCJ1"/>
<dbReference type="EMBL" id="LAZR01005025">
    <property type="protein sequence ID" value="KKN03504.1"/>
    <property type="molecule type" value="Genomic_DNA"/>
</dbReference>